<dbReference type="OrthoDB" id="274752at2759"/>
<proteinExistence type="inferred from homology"/>
<comment type="caution">
    <text evidence="5">The sequence shown here is derived from an EMBL/GenBank/DDBJ whole genome shotgun (WGS) entry which is preliminary data.</text>
</comment>
<feature type="compositionally biased region" description="Basic and acidic residues" evidence="4">
    <location>
        <begin position="187"/>
        <end position="219"/>
    </location>
</feature>
<evidence type="ECO:0000313" key="6">
    <source>
        <dbReference type="Proteomes" id="UP000801428"/>
    </source>
</evidence>
<dbReference type="AlphaFoldDB" id="A0A9P4TNQ1"/>
<feature type="compositionally biased region" description="Basic and acidic residues" evidence="4">
    <location>
        <begin position="147"/>
        <end position="157"/>
    </location>
</feature>
<organism evidence="5 6">
    <name type="scientific">Curvularia kusanoi</name>
    <name type="common">Cochliobolus kusanoi</name>
    <dbReference type="NCBI Taxonomy" id="90978"/>
    <lineage>
        <taxon>Eukaryota</taxon>
        <taxon>Fungi</taxon>
        <taxon>Dikarya</taxon>
        <taxon>Ascomycota</taxon>
        <taxon>Pezizomycotina</taxon>
        <taxon>Dothideomycetes</taxon>
        <taxon>Pleosporomycetidae</taxon>
        <taxon>Pleosporales</taxon>
        <taxon>Pleosporineae</taxon>
        <taxon>Pleosporaceae</taxon>
        <taxon>Curvularia</taxon>
    </lineage>
</organism>
<protein>
    <recommendedName>
        <fullName evidence="7">Nucleic acid-binding protein</fullName>
    </recommendedName>
</protein>
<sequence length="219" mass="24409">MATKAATKATTAAPLVQQYITSQKVGVVVSAGKMSRAVKVRVAGQEWNKLFRKHFPSHKHYTVSDPNNSLVEGDVVRITSGHRSGSTIRHVVTAIVAPFGEPVENRPRVLNAEELDKLRVQERLLKDVRAAERGREASVSRLVQAKKQGERIPSLEEATEKLRIHQELQKTQAANRKQAHPGQGGQRETKRERAKAEKMKNRAERHAAERAEAAKKQVV</sequence>
<evidence type="ECO:0000256" key="3">
    <source>
        <dbReference type="ARBA" id="ARBA00023274"/>
    </source>
</evidence>
<dbReference type="SUPFAM" id="SSF50249">
    <property type="entry name" value="Nucleic acid-binding proteins"/>
    <property type="match status" value="1"/>
</dbReference>
<keyword evidence="2" id="KW-0689">Ribosomal protein</keyword>
<gene>
    <name evidence="5" type="ORF">E8E13_010551</name>
</gene>
<accession>A0A9P4TNQ1</accession>
<dbReference type="EMBL" id="SWKU01000001">
    <property type="protein sequence ID" value="KAF3010977.1"/>
    <property type="molecule type" value="Genomic_DNA"/>
</dbReference>
<comment type="similarity">
    <text evidence="1">Belongs to the universal ribosomal protein uS17 family.</text>
</comment>
<evidence type="ECO:0000256" key="4">
    <source>
        <dbReference type="SAM" id="MobiDB-lite"/>
    </source>
</evidence>
<evidence type="ECO:0000256" key="1">
    <source>
        <dbReference type="ARBA" id="ARBA00010254"/>
    </source>
</evidence>
<name>A0A9P4TNQ1_CURKU</name>
<keyword evidence="3" id="KW-0687">Ribonucleoprotein</keyword>
<dbReference type="InterPro" id="IPR000266">
    <property type="entry name" value="Ribosomal_uS17"/>
</dbReference>
<dbReference type="InterPro" id="IPR012340">
    <property type="entry name" value="NA-bd_OB-fold"/>
</dbReference>
<dbReference type="Pfam" id="PF00366">
    <property type="entry name" value="Ribosomal_S17"/>
    <property type="match status" value="1"/>
</dbReference>
<feature type="region of interest" description="Disordered" evidence="4">
    <location>
        <begin position="135"/>
        <end position="157"/>
    </location>
</feature>
<dbReference type="GO" id="GO:0003735">
    <property type="term" value="F:structural constituent of ribosome"/>
    <property type="evidence" value="ECO:0007669"/>
    <property type="project" value="InterPro"/>
</dbReference>
<dbReference type="GO" id="GO:0006412">
    <property type="term" value="P:translation"/>
    <property type="evidence" value="ECO:0007669"/>
    <property type="project" value="InterPro"/>
</dbReference>
<reference evidence="5" key="1">
    <citation type="submission" date="2019-04" db="EMBL/GenBank/DDBJ databases">
        <title>Sequencing of skin fungus with MAO and IRED activity.</title>
        <authorList>
            <person name="Marsaioli A.J."/>
            <person name="Bonatto J.M.C."/>
            <person name="Reis Junior O."/>
        </authorList>
    </citation>
    <scope>NUCLEOTIDE SEQUENCE</scope>
    <source>
        <strain evidence="5">30M1</strain>
    </source>
</reference>
<dbReference type="Proteomes" id="UP000801428">
    <property type="component" value="Unassembled WGS sequence"/>
</dbReference>
<dbReference type="GO" id="GO:1990904">
    <property type="term" value="C:ribonucleoprotein complex"/>
    <property type="evidence" value="ECO:0007669"/>
    <property type="project" value="UniProtKB-KW"/>
</dbReference>
<evidence type="ECO:0008006" key="7">
    <source>
        <dbReference type="Google" id="ProtNLM"/>
    </source>
</evidence>
<feature type="region of interest" description="Disordered" evidence="4">
    <location>
        <begin position="170"/>
        <end position="219"/>
    </location>
</feature>
<evidence type="ECO:0000313" key="5">
    <source>
        <dbReference type="EMBL" id="KAF3010977.1"/>
    </source>
</evidence>
<dbReference type="Gene3D" id="2.40.50.140">
    <property type="entry name" value="Nucleic acid-binding proteins"/>
    <property type="match status" value="1"/>
</dbReference>
<evidence type="ECO:0000256" key="2">
    <source>
        <dbReference type="ARBA" id="ARBA00022980"/>
    </source>
</evidence>
<dbReference type="GO" id="GO:0005840">
    <property type="term" value="C:ribosome"/>
    <property type="evidence" value="ECO:0007669"/>
    <property type="project" value="UniProtKB-KW"/>
</dbReference>
<keyword evidence="6" id="KW-1185">Reference proteome</keyword>